<proteinExistence type="inferred from homology"/>
<keyword evidence="3" id="KW-0694">RNA-binding</keyword>
<keyword evidence="1 3" id="KW-0547">Nucleotide-binding</keyword>
<accession>A0A0D8ZMG2</accession>
<name>A0A0D8ZMG2_9CYAN</name>
<dbReference type="Gene3D" id="2.40.50.140">
    <property type="entry name" value="Nucleic acid-binding proteins"/>
    <property type="match status" value="1"/>
</dbReference>
<keyword evidence="2 3" id="KW-0342">GTP-binding</keyword>
<gene>
    <name evidence="3" type="primary">rsgA</name>
    <name evidence="7" type="ORF">UH38_20545</name>
</gene>
<comment type="function">
    <text evidence="3">One of several proteins that assist in the late maturation steps of the functional core of the 30S ribosomal subunit. Helps release RbfA from mature subunits. May play a role in the assembly of ribosomal proteins into the subunit. Circularly permuted GTPase that catalyzes slow GTP hydrolysis, GTPase activity is stimulated by the 30S ribosomal subunit.</text>
</comment>
<dbReference type="NCBIfam" id="TIGR00157">
    <property type="entry name" value="ribosome small subunit-dependent GTPase A"/>
    <property type="match status" value="1"/>
</dbReference>
<comment type="cofactor">
    <cofactor evidence="3">
        <name>Zn(2+)</name>
        <dbReference type="ChEBI" id="CHEBI:29105"/>
    </cofactor>
    <text evidence="3">Binds 1 zinc ion per subunit.</text>
</comment>
<dbReference type="InterPro" id="IPR030378">
    <property type="entry name" value="G_CP_dom"/>
</dbReference>
<dbReference type="Gene3D" id="3.40.50.300">
    <property type="entry name" value="P-loop containing nucleotide triphosphate hydrolases"/>
    <property type="match status" value="1"/>
</dbReference>
<keyword evidence="3" id="KW-0690">Ribosome biogenesis</keyword>
<dbReference type="GO" id="GO:0042274">
    <property type="term" value="P:ribosomal small subunit biogenesis"/>
    <property type="evidence" value="ECO:0007669"/>
    <property type="project" value="UniProtKB-UniRule"/>
</dbReference>
<dbReference type="InterPro" id="IPR004881">
    <property type="entry name" value="Ribosome_biogen_GTPase_RsgA"/>
</dbReference>
<keyword evidence="3" id="KW-0699">rRNA-binding</keyword>
<feature type="domain" description="CP-type G" evidence="6">
    <location>
        <begin position="73"/>
        <end position="231"/>
    </location>
</feature>
<reference evidence="7 8" key="1">
    <citation type="submission" date="2015-02" db="EMBL/GenBank/DDBJ databases">
        <title>Draft genome of a novel marine cyanobacterium (Chroococcales) isolated from South Atlantic Ocean.</title>
        <authorList>
            <person name="Rigonato J."/>
            <person name="Alvarenga D.O."/>
            <person name="Branco L.H."/>
            <person name="Varani A.M."/>
            <person name="Brandini F.P."/>
            <person name="Fiore M.F."/>
        </authorList>
    </citation>
    <scope>NUCLEOTIDE SEQUENCE [LARGE SCALE GENOMIC DNA]</scope>
    <source>
        <strain evidence="7 8">CENA595</strain>
    </source>
</reference>
<evidence type="ECO:0000259" key="6">
    <source>
        <dbReference type="PROSITE" id="PS51721"/>
    </source>
</evidence>
<dbReference type="GO" id="GO:0046872">
    <property type="term" value="F:metal ion binding"/>
    <property type="evidence" value="ECO:0007669"/>
    <property type="project" value="UniProtKB-KW"/>
</dbReference>
<dbReference type="PANTHER" id="PTHR32120">
    <property type="entry name" value="SMALL RIBOSOMAL SUBUNIT BIOGENESIS GTPASE RSGA"/>
    <property type="match status" value="1"/>
</dbReference>
<dbReference type="EMBL" id="JYON01000029">
    <property type="protein sequence ID" value="KJH70023.1"/>
    <property type="molecule type" value="Genomic_DNA"/>
</dbReference>
<dbReference type="SUPFAM" id="SSF50249">
    <property type="entry name" value="Nucleic acid-binding proteins"/>
    <property type="match status" value="1"/>
</dbReference>
<keyword evidence="3" id="KW-0378">Hydrolase</keyword>
<feature type="compositionally biased region" description="Basic and acidic residues" evidence="4">
    <location>
        <begin position="314"/>
        <end position="323"/>
    </location>
</feature>
<feature type="region of interest" description="Disordered" evidence="4">
    <location>
        <begin position="295"/>
        <end position="355"/>
    </location>
</feature>
<keyword evidence="3" id="KW-0963">Cytoplasm</keyword>
<dbReference type="HAMAP" id="MF_01820">
    <property type="entry name" value="GTPase_RsgA"/>
    <property type="match status" value="1"/>
</dbReference>
<comment type="similarity">
    <text evidence="3">Belongs to the TRAFAC class YlqF/YawG GTPase family. RsgA subfamily.</text>
</comment>
<evidence type="ECO:0000313" key="8">
    <source>
        <dbReference type="Proteomes" id="UP000032452"/>
    </source>
</evidence>
<dbReference type="GO" id="GO:0003924">
    <property type="term" value="F:GTPase activity"/>
    <property type="evidence" value="ECO:0007669"/>
    <property type="project" value="UniProtKB-UniRule"/>
</dbReference>
<dbReference type="NCBIfam" id="NF008932">
    <property type="entry name" value="PRK12289.1"/>
    <property type="match status" value="1"/>
</dbReference>
<evidence type="ECO:0000256" key="2">
    <source>
        <dbReference type="ARBA" id="ARBA00023134"/>
    </source>
</evidence>
<comment type="caution">
    <text evidence="7">The sequence shown here is derived from an EMBL/GenBank/DDBJ whole genome shotgun (WGS) entry which is preliminary data.</text>
</comment>
<feature type="binding site" evidence="3">
    <location>
        <position position="256"/>
    </location>
    <ligand>
        <name>Zn(2+)</name>
        <dbReference type="ChEBI" id="CHEBI:29105"/>
    </ligand>
</feature>
<feature type="binding site" evidence="3">
    <location>
        <position position="263"/>
    </location>
    <ligand>
        <name>Zn(2+)</name>
        <dbReference type="ChEBI" id="CHEBI:29105"/>
    </ligand>
</feature>
<feature type="binding site" evidence="3">
    <location>
        <position position="269"/>
    </location>
    <ligand>
        <name>Zn(2+)</name>
        <dbReference type="ChEBI" id="CHEBI:29105"/>
    </ligand>
</feature>
<evidence type="ECO:0000256" key="3">
    <source>
        <dbReference type="HAMAP-Rule" id="MF_01820"/>
    </source>
</evidence>
<evidence type="ECO:0000256" key="1">
    <source>
        <dbReference type="ARBA" id="ARBA00022741"/>
    </source>
</evidence>
<dbReference type="AlphaFoldDB" id="A0A0D8ZMG2"/>
<dbReference type="GO" id="GO:0005737">
    <property type="term" value="C:cytoplasm"/>
    <property type="evidence" value="ECO:0007669"/>
    <property type="project" value="UniProtKB-SubCell"/>
</dbReference>
<keyword evidence="8" id="KW-1185">Reference proteome</keyword>
<dbReference type="CDD" id="cd01854">
    <property type="entry name" value="YjeQ_EngC"/>
    <property type="match status" value="1"/>
</dbReference>
<protein>
    <recommendedName>
        <fullName evidence="3">Small ribosomal subunit biogenesis GTPase RsgA</fullName>
        <ecNumber evidence="3">3.6.1.-</ecNumber>
    </recommendedName>
</protein>
<evidence type="ECO:0000256" key="4">
    <source>
        <dbReference type="SAM" id="MobiDB-lite"/>
    </source>
</evidence>
<dbReference type="SUPFAM" id="SSF52540">
    <property type="entry name" value="P-loop containing nucleoside triphosphate hydrolases"/>
    <property type="match status" value="1"/>
</dbReference>
<dbReference type="PROSITE" id="PS51721">
    <property type="entry name" value="G_CP"/>
    <property type="match status" value="1"/>
</dbReference>
<dbReference type="GO" id="GO:0005525">
    <property type="term" value="F:GTP binding"/>
    <property type="evidence" value="ECO:0007669"/>
    <property type="project" value="UniProtKB-UniRule"/>
</dbReference>
<evidence type="ECO:0000259" key="5">
    <source>
        <dbReference type="PROSITE" id="PS50936"/>
    </source>
</evidence>
<sequence>MALEEDKHSLLGTVVAVQANYYQVKLAETLLLCTRRALLKKIGQKVMVGDRVEVVEPDWAGGRGAIANVLPRKTELNRPPIANAEQILLVFALEEPTLDPHQLSRFLIKAESTSLDVCLCLNKSDLLGSEQLEEWRSRLQQWGYEPIFISVEANIAIEAVSQQLQDKITVVAGPSGVGKSSLINQLIPTVNLRVSAVSGKLGRGRHTTRHVELFDLPTGGLLADTPGFNQPDLDCTPEELVNYFPEARQRLAVASCQFSNCLHRDEPNCAVRGDWERYEHYLDFLAEAIARTDALNQQADPESSHKLKTKRGKSQYEPKLETKKYRRTSRRTQQQQLQQLYEDTEDNEENTTSTS</sequence>
<keyword evidence="3" id="KW-0862">Zinc</keyword>
<evidence type="ECO:0000313" key="7">
    <source>
        <dbReference type="EMBL" id="KJH70023.1"/>
    </source>
</evidence>
<dbReference type="PROSITE" id="PS50936">
    <property type="entry name" value="ENGC_GTPASE"/>
    <property type="match status" value="1"/>
</dbReference>
<dbReference type="EC" id="3.6.1.-" evidence="3"/>
<comment type="subunit">
    <text evidence="3">Monomer. Associates with 30S ribosomal subunit, binds 16S rRNA.</text>
</comment>
<feature type="binding site" evidence="3">
    <location>
        <position position="261"/>
    </location>
    <ligand>
        <name>Zn(2+)</name>
        <dbReference type="ChEBI" id="CHEBI:29105"/>
    </ligand>
</feature>
<dbReference type="Gene3D" id="1.10.40.50">
    <property type="entry name" value="Probable gtpase engc, domain 3"/>
    <property type="match status" value="1"/>
</dbReference>
<dbReference type="Pfam" id="PF03193">
    <property type="entry name" value="RsgA_GTPase"/>
    <property type="match status" value="1"/>
</dbReference>
<dbReference type="InterPro" id="IPR027417">
    <property type="entry name" value="P-loop_NTPase"/>
</dbReference>
<dbReference type="PATRIC" id="fig|1618023.3.peg.2164"/>
<comment type="subcellular location">
    <subcellularLocation>
        <location evidence="3">Cytoplasm</location>
    </subcellularLocation>
</comment>
<feature type="binding site" evidence="3">
    <location>
        <begin position="173"/>
        <end position="181"/>
    </location>
    <ligand>
        <name>GTP</name>
        <dbReference type="ChEBI" id="CHEBI:37565"/>
    </ligand>
</feature>
<keyword evidence="3" id="KW-0479">Metal-binding</keyword>
<dbReference type="PANTHER" id="PTHR32120:SF11">
    <property type="entry name" value="SMALL RIBOSOMAL SUBUNIT BIOGENESIS GTPASE RSGA 1, MITOCHONDRIAL-RELATED"/>
    <property type="match status" value="1"/>
</dbReference>
<dbReference type="Proteomes" id="UP000032452">
    <property type="component" value="Unassembled WGS sequence"/>
</dbReference>
<dbReference type="STRING" id="1618023.UH38_20545"/>
<feature type="binding site" evidence="3">
    <location>
        <begin position="122"/>
        <end position="125"/>
    </location>
    <ligand>
        <name>GTP</name>
        <dbReference type="ChEBI" id="CHEBI:37565"/>
    </ligand>
</feature>
<feature type="domain" description="EngC GTPase" evidence="5">
    <location>
        <begin position="82"/>
        <end position="229"/>
    </location>
</feature>
<organism evidence="7 8">
    <name type="scientific">Aliterella atlantica CENA595</name>
    <dbReference type="NCBI Taxonomy" id="1618023"/>
    <lineage>
        <taxon>Bacteria</taxon>
        <taxon>Bacillati</taxon>
        <taxon>Cyanobacteriota</taxon>
        <taxon>Cyanophyceae</taxon>
        <taxon>Chroococcidiopsidales</taxon>
        <taxon>Aliterellaceae</taxon>
        <taxon>Aliterella</taxon>
    </lineage>
</organism>
<dbReference type="InterPro" id="IPR010914">
    <property type="entry name" value="RsgA_GTPase_dom"/>
</dbReference>
<dbReference type="InterPro" id="IPR012340">
    <property type="entry name" value="NA-bd_OB-fold"/>
</dbReference>
<dbReference type="GO" id="GO:0019843">
    <property type="term" value="F:rRNA binding"/>
    <property type="evidence" value="ECO:0007669"/>
    <property type="project" value="UniProtKB-KW"/>
</dbReference>